<dbReference type="Gene3D" id="3.20.20.140">
    <property type="entry name" value="Metal-dependent hydrolases"/>
    <property type="match status" value="1"/>
</dbReference>
<dbReference type="SUPFAM" id="SSF51338">
    <property type="entry name" value="Composite domain of metallo-dependent hydrolases"/>
    <property type="match status" value="2"/>
</dbReference>
<dbReference type="RefSeq" id="WP_369338570.1">
    <property type="nucleotide sequence ID" value="NZ_JBFYGN010000010.1"/>
</dbReference>
<dbReference type="PANTHER" id="PTHR43135:SF3">
    <property type="entry name" value="ALPHA-D-RIBOSE 1-METHYLPHOSPHONATE 5-TRIPHOSPHATE DIPHOSPHATASE"/>
    <property type="match status" value="1"/>
</dbReference>
<dbReference type="Pfam" id="PF01979">
    <property type="entry name" value="Amidohydro_1"/>
    <property type="match status" value="1"/>
</dbReference>
<protein>
    <submittedName>
        <fullName evidence="2">Amidohydrolase family protein</fullName>
    </submittedName>
</protein>
<feature type="domain" description="Amidohydrolase-related" evidence="1">
    <location>
        <begin position="127"/>
        <end position="486"/>
    </location>
</feature>
<reference evidence="2 3" key="1">
    <citation type="journal article" date="2013" name="Int. J. Syst. Evol. Microbiol.">
        <title>Comamonas guangdongensis sp. nov., isolated from subterranean forest sediment, and emended description of the genus Comamonas.</title>
        <authorList>
            <person name="Zhang J."/>
            <person name="Wang Y."/>
            <person name="Zhou S."/>
            <person name="Wu C."/>
            <person name="He J."/>
            <person name="Li F."/>
        </authorList>
    </citation>
    <scope>NUCLEOTIDE SEQUENCE [LARGE SCALE GENOMIC DNA]</scope>
    <source>
        <strain evidence="2 3">CCTCC AB2011133</strain>
    </source>
</reference>
<dbReference type="PANTHER" id="PTHR43135">
    <property type="entry name" value="ALPHA-D-RIBOSE 1-METHYLPHOSPHONATE 5-TRIPHOSPHATE DIPHOSPHATASE"/>
    <property type="match status" value="1"/>
</dbReference>
<proteinExistence type="predicted"/>
<evidence type="ECO:0000259" key="1">
    <source>
        <dbReference type="Pfam" id="PF01979"/>
    </source>
</evidence>
<name>A0ABV3ZVQ8_9BURK</name>
<dbReference type="InterPro" id="IPR057744">
    <property type="entry name" value="OTAase-like"/>
</dbReference>
<dbReference type="EMBL" id="JBFYGN010000010">
    <property type="protein sequence ID" value="MEX8193376.1"/>
    <property type="molecule type" value="Genomic_DNA"/>
</dbReference>
<organism evidence="2 3">
    <name type="scientific">Comamonas guangdongensis</name>
    <dbReference type="NCBI Taxonomy" id="510515"/>
    <lineage>
        <taxon>Bacteria</taxon>
        <taxon>Pseudomonadati</taxon>
        <taxon>Pseudomonadota</taxon>
        <taxon>Betaproteobacteria</taxon>
        <taxon>Burkholderiales</taxon>
        <taxon>Comamonadaceae</taxon>
        <taxon>Comamonas</taxon>
    </lineage>
</organism>
<evidence type="ECO:0000313" key="2">
    <source>
        <dbReference type="EMBL" id="MEX8193376.1"/>
    </source>
</evidence>
<accession>A0ABV3ZVQ8</accession>
<keyword evidence="3" id="KW-1185">Reference proteome</keyword>
<dbReference type="InterPro" id="IPR051781">
    <property type="entry name" value="Metallo-dep_Hydrolase"/>
</dbReference>
<evidence type="ECO:0000313" key="3">
    <source>
        <dbReference type="Proteomes" id="UP001561046"/>
    </source>
</evidence>
<dbReference type="Proteomes" id="UP001561046">
    <property type="component" value="Unassembled WGS sequence"/>
</dbReference>
<gene>
    <name evidence="2" type="ORF">AB6724_11050</name>
</gene>
<comment type="caution">
    <text evidence="2">The sequence shown here is derived from an EMBL/GenBank/DDBJ whole genome shotgun (WGS) entry which is preliminary data.</text>
</comment>
<dbReference type="SUPFAM" id="SSF51556">
    <property type="entry name" value="Metallo-dependent hydrolases"/>
    <property type="match status" value="1"/>
</dbReference>
<dbReference type="Gene3D" id="2.30.40.10">
    <property type="entry name" value="Urease, subunit C, domain 1"/>
    <property type="match status" value="1"/>
</dbReference>
<dbReference type="InterPro" id="IPR032466">
    <property type="entry name" value="Metal_Hydrolase"/>
</dbReference>
<dbReference type="CDD" id="cd01299">
    <property type="entry name" value="Met_dep_hydrolase_A"/>
    <property type="match status" value="1"/>
</dbReference>
<dbReference type="InterPro" id="IPR006680">
    <property type="entry name" value="Amidohydro-rel"/>
</dbReference>
<dbReference type="InterPro" id="IPR011059">
    <property type="entry name" value="Metal-dep_hydrolase_composite"/>
</dbReference>
<sequence length="491" mass="52908">MGQAIAHANDLPWSLGPIRASACSCGSVVCQLLHQRVMSDMSRRMFVGGVAATMAPFVGLQAAESDAARPKDAERPTLLTNLRLFDGTGKPVRDGVQVLIQGKLISALPSAAEKIEGAQVIDCQGKLVMPGLIDTHWHTMLAAIAQTTAMTADLGYLYLAAAQEAQRTLLRGFTSVRDAGGPAFALKRAIDEGMVAGPRIYPSGAMISQTSGHGDFRLRSDIPRAANAPLSGVELAGVAMIADGEAEVLRRVREQLMLGASQIKMLAGGGVASLYDPLDSMQFSERELRSGVEAAADWNTYVMAHVYMPKGIKRAIKAGVKSIEHGQLADEECVRMMKGEGVWWSLQPFLQDEDSNVYPDAARRESQRQVAQGTVRAYELAQKHGIRTGWGTDILFNPRNTPTQGRQLAKLTRFYDPLTLLAQATGTNGELLALSGERNPYPHALGRIAPGAYADLLVADGDPAANLDFLSDPQRNLRLIMKDGKVHKNTL</sequence>